<dbReference type="GO" id="GO:0005829">
    <property type="term" value="C:cytosol"/>
    <property type="evidence" value="ECO:0007669"/>
    <property type="project" value="TreeGrafter"/>
</dbReference>
<dbReference type="Pfam" id="PF00248">
    <property type="entry name" value="Aldo_ket_red"/>
    <property type="match status" value="1"/>
</dbReference>
<dbReference type="EMBL" id="MGBR01000001">
    <property type="protein sequence ID" value="OGK73880.1"/>
    <property type="molecule type" value="Genomic_DNA"/>
</dbReference>
<dbReference type="InterPro" id="IPR050523">
    <property type="entry name" value="AKR_Detox_Biosynth"/>
</dbReference>
<dbReference type="SUPFAM" id="SSF51430">
    <property type="entry name" value="NAD(P)-linked oxidoreductase"/>
    <property type="match status" value="1"/>
</dbReference>
<dbReference type="InterPro" id="IPR036812">
    <property type="entry name" value="NAD(P)_OxRdtase_dom_sf"/>
</dbReference>
<dbReference type="AlphaFoldDB" id="A0A1F7L166"/>
<evidence type="ECO:0000313" key="4">
    <source>
        <dbReference type="Proteomes" id="UP000177050"/>
    </source>
</evidence>
<dbReference type="PANTHER" id="PTHR43364">
    <property type="entry name" value="NADH-SPECIFIC METHYLGLYOXAL REDUCTASE-RELATED"/>
    <property type="match status" value="1"/>
</dbReference>
<comment type="caution">
    <text evidence="3">The sequence shown here is derived from an EMBL/GenBank/DDBJ whole genome shotgun (WGS) entry which is preliminary data.</text>
</comment>
<keyword evidence="1" id="KW-0560">Oxidoreductase</keyword>
<evidence type="ECO:0000256" key="1">
    <source>
        <dbReference type="ARBA" id="ARBA00023002"/>
    </source>
</evidence>
<dbReference type="PANTHER" id="PTHR43364:SF4">
    <property type="entry name" value="NAD(P)-LINKED OXIDOREDUCTASE SUPERFAMILY PROTEIN"/>
    <property type="match status" value="1"/>
</dbReference>
<proteinExistence type="predicted"/>
<protein>
    <recommendedName>
        <fullName evidence="2">NADP-dependent oxidoreductase domain-containing protein</fullName>
    </recommendedName>
</protein>
<gene>
    <name evidence="3" type="ORF">A3K52_03830</name>
</gene>
<evidence type="ECO:0000259" key="2">
    <source>
        <dbReference type="Pfam" id="PF00248"/>
    </source>
</evidence>
<dbReference type="Gene3D" id="3.20.20.100">
    <property type="entry name" value="NADP-dependent oxidoreductase domain"/>
    <property type="match status" value="1"/>
</dbReference>
<dbReference type="InterPro" id="IPR023210">
    <property type="entry name" value="NADP_OxRdtase_dom"/>
</dbReference>
<name>A0A1F7L166_9BACT</name>
<feature type="domain" description="NADP-dependent oxidoreductase" evidence="2">
    <location>
        <begin position="8"/>
        <end position="300"/>
    </location>
</feature>
<dbReference type="PRINTS" id="PR00069">
    <property type="entry name" value="ALDKETRDTASE"/>
</dbReference>
<organism evidence="3 4">
    <name type="scientific">Candidatus Roizmanbacteria bacterium RIFOXYD1_FULL_38_12</name>
    <dbReference type="NCBI Taxonomy" id="1802093"/>
    <lineage>
        <taxon>Bacteria</taxon>
        <taxon>Candidatus Roizmaniibacteriota</taxon>
    </lineage>
</organism>
<dbReference type="InterPro" id="IPR020471">
    <property type="entry name" value="AKR"/>
</dbReference>
<dbReference type="GO" id="GO:0016491">
    <property type="term" value="F:oxidoreductase activity"/>
    <property type="evidence" value="ECO:0007669"/>
    <property type="project" value="UniProtKB-KW"/>
</dbReference>
<dbReference type="Proteomes" id="UP000177050">
    <property type="component" value="Unassembled WGS sequence"/>
</dbReference>
<accession>A0A1F7L166</accession>
<evidence type="ECO:0000313" key="3">
    <source>
        <dbReference type="EMBL" id="OGK73880.1"/>
    </source>
</evidence>
<sequence>MTTAHNRVCLGTFPLSGVYNPISSNDAENLIRYFFELGGYYIDTAPMYGCGKVESLLGKALSGKKREDFYIISKCGKEILPLHNTWTSKASYHDVIKQCHESLQRLKLDYLDLYLIHSPDKETPFDETVQALLDLQKSGKINDFGVSNVTLDELKKYREYVDIRFVQNRFSFVNRSISDEYLLYLKKYNIQLLPYEILEIGQLTGSIIEEKHLGKKDVRGTTRCFQDDVLHETRIWIKDYVSPLAKKNKVTIGQLIIAWTLNEPQIPYVLVGTTKKEYLTLNLAASSVKLTDETKGELETAYKKLVEIIQTKYHASLKEFRGLNDRYYSQFDFKRYNIF</sequence>
<reference evidence="3 4" key="1">
    <citation type="journal article" date="2016" name="Nat. Commun.">
        <title>Thousands of microbial genomes shed light on interconnected biogeochemical processes in an aquifer system.</title>
        <authorList>
            <person name="Anantharaman K."/>
            <person name="Brown C.T."/>
            <person name="Hug L.A."/>
            <person name="Sharon I."/>
            <person name="Castelle C.J."/>
            <person name="Probst A.J."/>
            <person name="Thomas B.C."/>
            <person name="Singh A."/>
            <person name="Wilkins M.J."/>
            <person name="Karaoz U."/>
            <person name="Brodie E.L."/>
            <person name="Williams K.H."/>
            <person name="Hubbard S.S."/>
            <person name="Banfield J.F."/>
        </authorList>
    </citation>
    <scope>NUCLEOTIDE SEQUENCE [LARGE SCALE GENOMIC DNA]</scope>
</reference>